<comment type="caution">
    <text evidence="1">The sequence shown here is derived from an EMBL/GenBank/DDBJ whole genome shotgun (WGS) entry which is preliminary data.</text>
</comment>
<dbReference type="EMBL" id="CM045758">
    <property type="protein sequence ID" value="KAI8032397.1"/>
    <property type="molecule type" value="Genomic_DNA"/>
</dbReference>
<sequence>MHWLSIREDSLCFDVDKECLQIMPMPPCPSGYDRRWFNYFGESGDHLHLIERYCPPSMQFNIYELERDRSEWFVKYRIDLGSVAAEFPEMIPTRTIAEHLNFYNFVILSVA</sequence>
<reference evidence="1 2" key="1">
    <citation type="journal article" date="2022" name="Plant J.">
        <title>Chromosome-level genome of Camellia lanceoleosa provides a valuable resource for understanding genome evolution and self-incompatibility.</title>
        <authorList>
            <person name="Gong W."/>
            <person name="Xiao S."/>
            <person name="Wang L."/>
            <person name="Liao Z."/>
            <person name="Chang Y."/>
            <person name="Mo W."/>
            <person name="Hu G."/>
            <person name="Li W."/>
            <person name="Zhao G."/>
            <person name="Zhu H."/>
            <person name="Hu X."/>
            <person name="Ji K."/>
            <person name="Xiang X."/>
            <person name="Song Q."/>
            <person name="Yuan D."/>
            <person name="Jin S."/>
            <person name="Zhang L."/>
        </authorList>
    </citation>
    <scope>NUCLEOTIDE SEQUENCE [LARGE SCALE GENOMIC DNA]</scope>
    <source>
        <strain evidence="1">SQ_2022a</strain>
    </source>
</reference>
<proteinExistence type="predicted"/>
<accession>A0ACC0J549</accession>
<dbReference type="Proteomes" id="UP001060215">
    <property type="component" value="Chromosome 1"/>
</dbReference>
<gene>
    <name evidence="1" type="ORF">LOK49_LG01G01215</name>
</gene>
<evidence type="ECO:0000313" key="2">
    <source>
        <dbReference type="Proteomes" id="UP001060215"/>
    </source>
</evidence>
<name>A0ACC0J549_9ERIC</name>
<evidence type="ECO:0000313" key="1">
    <source>
        <dbReference type="EMBL" id="KAI8032397.1"/>
    </source>
</evidence>
<protein>
    <submittedName>
        <fullName evidence="1">F-box protein</fullName>
    </submittedName>
</protein>
<organism evidence="1 2">
    <name type="scientific">Camellia lanceoleosa</name>
    <dbReference type="NCBI Taxonomy" id="1840588"/>
    <lineage>
        <taxon>Eukaryota</taxon>
        <taxon>Viridiplantae</taxon>
        <taxon>Streptophyta</taxon>
        <taxon>Embryophyta</taxon>
        <taxon>Tracheophyta</taxon>
        <taxon>Spermatophyta</taxon>
        <taxon>Magnoliopsida</taxon>
        <taxon>eudicotyledons</taxon>
        <taxon>Gunneridae</taxon>
        <taxon>Pentapetalae</taxon>
        <taxon>asterids</taxon>
        <taxon>Ericales</taxon>
        <taxon>Theaceae</taxon>
        <taxon>Camellia</taxon>
    </lineage>
</organism>
<keyword evidence="2" id="KW-1185">Reference proteome</keyword>